<accession>A0ABR8WD03</accession>
<dbReference type="PANTHER" id="PTHR39190">
    <property type="entry name" value="FLAGELLAR ASSEMBLY FACTOR FLIW"/>
    <property type="match status" value="1"/>
</dbReference>
<dbReference type="RefSeq" id="WP_191715120.1">
    <property type="nucleotide sequence ID" value="NZ_JACSPU010000003.1"/>
</dbReference>
<comment type="caution">
    <text evidence="5">The sequence shown here is derived from an EMBL/GenBank/DDBJ whole genome shotgun (WGS) entry which is preliminary data.</text>
</comment>
<evidence type="ECO:0000313" key="5">
    <source>
        <dbReference type="EMBL" id="MBD8014885.1"/>
    </source>
</evidence>
<comment type="subunit">
    <text evidence="4">Interacts with translational regulator CsrA and flagellin(s).</text>
</comment>
<comment type="subcellular location">
    <subcellularLocation>
        <location evidence="4">Cytoplasm</location>
    </subcellularLocation>
</comment>
<keyword evidence="4" id="KW-0143">Chaperone</keyword>
<dbReference type="NCBIfam" id="NF009793">
    <property type="entry name" value="PRK13285.1-1"/>
    <property type="match status" value="1"/>
</dbReference>
<sequence length="151" mass="17174">MKVQTEQFGEVELAEERVITFDRGIPGFDEYKKYVLLLADAEGESPFFFLQSVDMVEVSFFLVDPFTFFQDYDIKLEEQMVERLQLEDPSDAIVLTTVTVKGDISSATTNLKAPLVINNKKQMGMQVVLNNKDYQIKQALFQSGDTAARQV</sequence>
<keyword evidence="6" id="KW-1185">Reference proteome</keyword>
<keyword evidence="1 4" id="KW-0963">Cytoplasm</keyword>
<comment type="function">
    <text evidence="4">Acts as an anti-CsrA protein, binds CsrA and prevents it from repressing translation of its target genes, one of which is flagellin. Binds to flagellin and participates in the assembly of the flagellum.</text>
</comment>
<gene>
    <name evidence="4" type="primary">fliW</name>
    <name evidence="5" type="ORF">H9630_08650</name>
</gene>
<comment type="similarity">
    <text evidence="4">Belongs to the FliW family.</text>
</comment>
<dbReference type="PANTHER" id="PTHR39190:SF1">
    <property type="entry name" value="FLAGELLAR ASSEMBLY FACTOR FLIW"/>
    <property type="match status" value="1"/>
</dbReference>
<reference evidence="5 6" key="1">
    <citation type="submission" date="2020-08" db="EMBL/GenBank/DDBJ databases">
        <title>A Genomic Blueprint of the Chicken Gut Microbiome.</title>
        <authorList>
            <person name="Gilroy R."/>
            <person name="Ravi A."/>
            <person name="Getino M."/>
            <person name="Pursley I."/>
            <person name="Horton D.L."/>
            <person name="Alikhan N.-F."/>
            <person name="Baker D."/>
            <person name="Gharbi K."/>
            <person name="Hall N."/>
            <person name="Watson M."/>
            <person name="Adriaenssens E.M."/>
            <person name="Foster-Nyarko E."/>
            <person name="Jarju S."/>
            <person name="Secka A."/>
            <person name="Antonio M."/>
            <person name="Oren A."/>
            <person name="Chaudhuri R."/>
            <person name="La Ragione R.M."/>
            <person name="Hildebrand F."/>
            <person name="Pallen M.J."/>
        </authorList>
    </citation>
    <scope>NUCLEOTIDE SEQUENCE [LARGE SCALE GENOMIC DNA]</scope>
    <source>
        <strain evidence="5 6">Sa1BUA13</strain>
    </source>
</reference>
<dbReference type="InterPro" id="IPR024046">
    <property type="entry name" value="Flagellar_assmbl_FliW_dom_sf"/>
</dbReference>
<evidence type="ECO:0000256" key="3">
    <source>
        <dbReference type="ARBA" id="ARBA00022845"/>
    </source>
</evidence>
<protein>
    <recommendedName>
        <fullName evidence="4">Flagellar assembly factor FliW</fullName>
    </recommendedName>
</protein>
<dbReference type="GO" id="GO:0016853">
    <property type="term" value="F:isomerase activity"/>
    <property type="evidence" value="ECO:0007669"/>
    <property type="project" value="UniProtKB-KW"/>
</dbReference>
<keyword evidence="5" id="KW-0969">Cilium</keyword>
<dbReference type="InterPro" id="IPR003775">
    <property type="entry name" value="Flagellar_assembly_factor_FliW"/>
</dbReference>
<keyword evidence="3 4" id="KW-0810">Translation regulation</keyword>
<keyword evidence="2 4" id="KW-1005">Bacterial flagellum biogenesis</keyword>
<proteinExistence type="inferred from homology"/>
<dbReference type="Pfam" id="PF02623">
    <property type="entry name" value="FliW"/>
    <property type="match status" value="1"/>
</dbReference>
<evidence type="ECO:0000256" key="1">
    <source>
        <dbReference type="ARBA" id="ARBA00022490"/>
    </source>
</evidence>
<dbReference type="HAMAP" id="MF_01185">
    <property type="entry name" value="FliW"/>
    <property type="match status" value="1"/>
</dbReference>
<evidence type="ECO:0000256" key="4">
    <source>
        <dbReference type="HAMAP-Rule" id="MF_01185"/>
    </source>
</evidence>
<evidence type="ECO:0000313" key="6">
    <source>
        <dbReference type="Proteomes" id="UP000658980"/>
    </source>
</evidence>
<evidence type="ECO:0000256" key="2">
    <source>
        <dbReference type="ARBA" id="ARBA00022795"/>
    </source>
</evidence>
<dbReference type="EMBL" id="JACSPU010000003">
    <property type="protein sequence ID" value="MBD8014885.1"/>
    <property type="molecule type" value="Genomic_DNA"/>
</dbReference>
<dbReference type="SUPFAM" id="SSF141457">
    <property type="entry name" value="BH3618-like"/>
    <property type="match status" value="1"/>
</dbReference>
<keyword evidence="5" id="KW-0413">Isomerase</keyword>
<keyword evidence="5" id="KW-0282">Flagellum</keyword>
<dbReference type="Gene3D" id="2.30.290.10">
    <property type="entry name" value="BH3618-like"/>
    <property type="match status" value="1"/>
</dbReference>
<dbReference type="Proteomes" id="UP000658980">
    <property type="component" value="Unassembled WGS sequence"/>
</dbReference>
<name>A0ABR8WD03_9BACL</name>
<keyword evidence="5" id="KW-0966">Cell projection</keyword>
<organism evidence="5 6">
    <name type="scientific">Planococcus wigleyi</name>
    <dbReference type="NCBI Taxonomy" id="2762216"/>
    <lineage>
        <taxon>Bacteria</taxon>
        <taxon>Bacillati</taxon>
        <taxon>Bacillota</taxon>
        <taxon>Bacilli</taxon>
        <taxon>Bacillales</taxon>
        <taxon>Caryophanaceae</taxon>
        <taxon>Planococcus</taxon>
    </lineage>
</organism>